<keyword evidence="2" id="KW-1185">Reference proteome</keyword>
<evidence type="ECO:0000313" key="1">
    <source>
        <dbReference type="EMBL" id="KRZ78106.1"/>
    </source>
</evidence>
<protein>
    <submittedName>
        <fullName evidence="1">Uncharacterized protein</fullName>
    </submittedName>
</protein>
<name>A0A0V1N2D0_9BILA</name>
<organism evidence="1 2">
    <name type="scientific">Trichinella papuae</name>
    <dbReference type="NCBI Taxonomy" id="268474"/>
    <lineage>
        <taxon>Eukaryota</taxon>
        <taxon>Metazoa</taxon>
        <taxon>Ecdysozoa</taxon>
        <taxon>Nematoda</taxon>
        <taxon>Enoplea</taxon>
        <taxon>Dorylaimia</taxon>
        <taxon>Trichinellida</taxon>
        <taxon>Trichinellidae</taxon>
        <taxon>Trichinella</taxon>
    </lineage>
</organism>
<sequence length="190" mass="22644">MNDANRLPFLFVRNVLTLRDYQDIYYGHKFAKYCTFALNLLRSFFRSKIDAQMTKCTKCQVIQPQYQRFLIVRKTIKTVAEFKLNQRSLIVFHLFTESIAIRIFHKCPAKSDAVVQEEENLYFQFHLLVSFAVTNVRLREIFIRKLNSSALFDLAAHVHFLRHIEVILRQVIHNQRQYDMMVLVQQLPSL</sequence>
<accession>A0A0V1N2D0</accession>
<reference evidence="1 2" key="1">
    <citation type="submission" date="2015-01" db="EMBL/GenBank/DDBJ databases">
        <title>Evolution of Trichinella species and genotypes.</title>
        <authorList>
            <person name="Korhonen P.K."/>
            <person name="Edoardo P."/>
            <person name="Giuseppe L.R."/>
            <person name="Gasser R.B."/>
        </authorList>
    </citation>
    <scope>NUCLEOTIDE SEQUENCE [LARGE SCALE GENOMIC DNA]</scope>
    <source>
        <strain evidence="1">ISS1980</strain>
    </source>
</reference>
<dbReference type="AlphaFoldDB" id="A0A0V1N2D0"/>
<evidence type="ECO:0000313" key="2">
    <source>
        <dbReference type="Proteomes" id="UP000054843"/>
    </source>
</evidence>
<comment type="caution">
    <text evidence="1">The sequence shown here is derived from an EMBL/GenBank/DDBJ whole genome shotgun (WGS) entry which is preliminary data.</text>
</comment>
<dbReference type="Proteomes" id="UP000054843">
    <property type="component" value="Unassembled WGS sequence"/>
</dbReference>
<dbReference type="EMBL" id="JYDO01000014">
    <property type="protein sequence ID" value="KRZ78106.1"/>
    <property type="molecule type" value="Genomic_DNA"/>
</dbReference>
<gene>
    <name evidence="1" type="ORF">T10_7633</name>
</gene>
<proteinExistence type="predicted"/>